<reference evidence="2 3" key="1">
    <citation type="journal article" date="2014" name="Agronomy (Basel)">
        <title>A Draft Genome Sequence for Ensete ventricosum, the Drought-Tolerant Tree Against Hunger.</title>
        <authorList>
            <person name="Harrison J."/>
            <person name="Moore K.A."/>
            <person name="Paszkiewicz K."/>
            <person name="Jones T."/>
            <person name="Grant M."/>
            <person name="Ambacheew D."/>
            <person name="Muzemil S."/>
            <person name="Studholme D.J."/>
        </authorList>
    </citation>
    <scope>NUCLEOTIDE SEQUENCE [LARGE SCALE GENOMIC DNA]</scope>
</reference>
<name>A0A426ZHF4_ENSVE</name>
<accession>A0A426ZHF4</accession>
<feature type="region of interest" description="Disordered" evidence="1">
    <location>
        <begin position="144"/>
        <end position="172"/>
    </location>
</feature>
<evidence type="ECO:0000313" key="2">
    <source>
        <dbReference type="EMBL" id="RRT63398.1"/>
    </source>
</evidence>
<sequence>MASQDPIDAKFEALESRLESRLGSRLEDKPRALFTEFKIGQPPSPTKSQRGDSSERPPQKEGQPSDMLQPRMRVDFPCWEDGDPARWSALNPSFAAKKIDKEELRDKSAKGLYWHYDEPWSRNHRYKKGRLLLIELIEDMEDEVQEHEEEVADEEQQPIDITMHTLTSYANP</sequence>
<feature type="region of interest" description="Disordered" evidence="1">
    <location>
        <begin position="32"/>
        <end position="72"/>
    </location>
</feature>
<gene>
    <name evidence="2" type="ORF">B296_00016478</name>
</gene>
<comment type="caution">
    <text evidence="2">The sequence shown here is derived from an EMBL/GenBank/DDBJ whole genome shotgun (WGS) entry which is preliminary data.</text>
</comment>
<evidence type="ECO:0000256" key="1">
    <source>
        <dbReference type="SAM" id="MobiDB-lite"/>
    </source>
</evidence>
<proteinExistence type="predicted"/>
<organism evidence="2 3">
    <name type="scientific">Ensete ventricosum</name>
    <name type="common">Abyssinian banana</name>
    <name type="synonym">Musa ensete</name>
    <dbReference type="NCBI Taxonomy" id="4639"/>
    <lineage>
        <taxon>Eukaryota</taxon>
        <taxon>Viridiplantae</taxon>
        <taxon>Streptophyta</taxon>
        <taxon>Embryophyta</taxon>
        <taxon>Tracheophyta</taxon>
        <taxon>Spermatophyta</taxon>
        <taxon>Magnoliopsida</taxon>
        <taxon>Liliopsida</taxon>
        <taxon>Zingiberales</taxon>
        <taxon>Musaceae</taxon>
        <taxon>Ensete</taxon>
    </lineage>
</organism>
<evidence type="ECO:0000313" key="3">
    <source>
        <dbReference type="Proteomes" id="UP000287651"/>
    </source>
</evidence>
<dbReference type="EMBL" id="AMZH03006612">
    <property type="protein sequence ID" value="RRT63398.1"/>
    <property type="molecule type" value="Genomic_DNA"/>
</dbReference>
<dbReference type="Proteomes" id="UP000287651">
    <property type="component" value="Unassembled WGS sequence"/>
</dbReference>
<feature type="compositionally biased region" description="Basic and acidic residues" evidence="1">
    <location>
        <begin position="49"/>
        <end position="59"/>
    </location>
</feature>
<protein>
    <submittedName>
        <fullName evidence="2">Uncharacterized protein</fullName>
    </submittedName>
</protein>
<dbReference type="AlphaFoldDB" id="A0A426ZHF4"/>
<feature type="compositionally biased region" description="Acidic residues" evidence="1">
    <location>
        <begin position="144"/>
        <end position="157"/>
    </location>
</feature>